<gene>
    <name evidence="1" type="ORF">HGRIS_013924</name>
</gene>
<comment type="caution">
    <text evidence="1">The sequence shown here is derived from an EMBL/GenBank/DDBJ whole genome shotgun (WGS) entry which is preliminary data.</text>
</comment>
<evidence type="ECO:0000313" key="2">
    <source>
        <dbReference type="Proteomes" id="UP001556367"/>
    </source>
</evidence>
<dbReference type="Proteomes" id="UP001556367">
    <property type="component" value="Unassembled WGS sequence"/>
</dbReference>
<sequence length="231" mass="25419">MAAYAFLNPFHHHPNPHAQHDSPFSRHGSALVVYLPYSLLIIMDTDELLGEALPVDPQSPLVDWASGSCQRGDCPSPPAVPLLSRHKDISILTLCLGLSSSAVYFKIHREFARPLCVHSRSVRALCCTWHILWHSRVPPMIVEVFSRASASSVRSAAITGAHQQRKICSSALTALQLSRRDWCSSIAQLKTVAVLPVTGVTAMKPYDLVATTRVRVDVVRDTSHKATANVW</sequence>
<protein>
    <submittedName>
        <fullName evidence="1">Uncharacterized protein</fullName>
    </submittedName>
</protein>
<evidence type="ECO:0000313" key="1">
    <source>
        <dbReference type="EMBL" id="KAL0958583.1"/>
    </source>
</evidence>
<reference evidence="2" key="1">
    <citation type="submission" date="2024-06" db="EMBL/GenBank/DDBJ databases">
        <title>Multi-omics analyses provide insights into the biosynthesis of the anticancer antibiotic pleurotin in Hohenbuehelia grisea.</title>
        <authorList>
            <person name="Weaver J.A."/>
            <person name="Alberti F."/>
        </authorList>
    </citation>
    <scope>NUCLEOTIDE SEQUENCE [LARGE SCALE GENOMIC DNA]</scope>
    <source>
        <strain evidence="2">T-177</strain>
    </source>
</reference>
<keyword evidence="2" id="KW-1185">Reference proteome</keyword>
<dbReference type="EMBL" id="JASNQZ010000003">
    <property type="protein sequence ID" value="KAL0958583.1"/>
    <property type="molecule type" value="Genomic_DNA"/>
</dbReference>
<proteinExistence type="predicted"/>
<organism evidence="1 2">
    <name type="scientific">Hohenbuehelia grisea</name>
    <dbReference type="NCBI Taxonomy" id="104357"/>
    <lineage>
        <taxon>Eukaryota</taxon>
        <taxon>Fungi</taxon>
        <taxon>Dikarya</taxon>
        <taxon>Basidiomycota</taxon>
        <taxon>Agaricomycotina</taxon>
        <taxon>Agaricomycetes</taxon>
        <taxon>Agaricomycetidae</taxon>
        <taxon>Agaricales</taxon>
        <taxon>Pleurotineae</taxon>
        <taxon>Pleurotaceae</taxon>
        <taxon>Hohenbuehelia</taxon>
    </lineage>
</organism>
<name>A0ABR3JTH0_9AGAR</name>
<accession>A0ABR3JTH0</accession>